<dbReference type="PANTHER" id="PTHR24567">
    <property type="entry name" value="CRP FAMILY TRANSCRIPTIONAL REGULATORY PROTEIN"/>
    <property type="match status" value="1"/>
</dbReference>
<dbReference type="InterPro" id="IPR036388">
    <property type="entry name" value="WH-like_DNA-bd_sf"/>
</dbReference>
<evidence type="ECO:0000256" key="2">
    <source>
        <dbReference type="ARBA" id="ARBA00022566"/>
    </source>
</evidence>
<keyword evidence="2" id="KW-0116">cAMP-binding</keyword>
<dbReference type="SMART" id="SM00419">
    <property type="entry name" value="HTH_CRP"/>
    <property type="match status" value="1"/>
</dbReference>
<keyword evidence="5" id="KW-0238">DNA-binding</keyword>
<dbReference type="GO" id="GO:0045893">
    <property type="term" value="P:positive regulation of DNA-templated transcription"/>
    <property type="evidence" value="ECO:0007669"/>
    <property type="project" value="UniProtKB-ARBA"/>
</dbReference>
<dbReference type="InterPro" id="IPR000595">
    <property type="entry name" value="cNMP-bd_dom"/>
</dbReference>
<dbReference type="InterPro" id="IPR050397">
    <property type="entry name" value="Env_Response_Regulators"/>
</dbReference>
<evidence type="ECO:0000256" key="1">
    <source>
        <dbReference type="ARBA" id="ARBA00022491"/>
    </source>
</evidence>
<reference evidence="13 14" key="1">
    <citation type="submission" date="2019-10" db="EMBL/GenBank/DDBJ databases">
        <title>Dictyobacter vulcani sp. nov., within the class Ktedonobacteria, isolated from soil of volcanic Mt. Zao.</title>
        <authorList>
            <person name="Zheng Y."/>
            <person name="Wang C.M."/>
            <person name="Sakai Y."/>
            <person name="Abe K."/>
            <person name="Yokota A."/>
            <person name="Yabe S."/>
        </authorList>
    </citation>
    <scope>NUCLEOTIDE SEQUENCE [LARGE SCALE GENOMIC DNA]</scope>
    <source>
        <strain evidence="13 14">W12</strain>
    </source>
</reference>
<evidence type="ECO:0000256" key="7">
    <source>
        <dbReference type="ARBA" id="ARBA00023163"/>
    </source>
</evidence>
<sequence length="264" mass="30267">MPAYRLVFMQLHAVNGYAMMNALYRMHYCAIKEAKMETENEFTYFQQVNIFNGLGEDEIRELSAAARKRTFRSGEVIFHRDDPGQVMYVIKEGKVKICLISPDGQEISLIVFGKGDCFGEFALLDGLPRSADAIALEKVECYTLQRSDFHKAIMKNPKIAISVMEVLCARLRKTNQQVEDLIFLDVYGRVAKKLLELSNTHGKKVEDGVRIEVRLTQQELASMVGASRESVNKVLGYFTDKRYISTDKHRITLHRVADLERRIY</sequence>
<evidence type="ECO:0000313" key="13">
    <source>
        <dbReference type="EMBL" id="GER88854.1"/>
    </source>
</evidence>
<evidence type="ECO:0000259" key="12">
    <source>
        <dbReference type="PROSITE" id="PS51063"/>
    </source>
</evidence>
<keyword evidence="3" id="KW-0547">Nucleotide-binding</keyword>
<dbReference type="PROSITE" id="PS00889">
    <property type="entry name" value="CNMP_BINDING_2"/>
    <property type="match status" value="1"/>
</dbReference>
<dbReference type="InterPro" id="IPR014710">
    <property type="entry name" value="RmlC-like_jellyroll"/>
</dbReference>
<accession>A0A5J4KHD0</accession>
<feature type="domain" description="HTH crp-type" evidence="12">
    <location>
        <begin position="184"/>
        <end position="257"/>
    </location>
</feature>
<dbReference type="SUPFAM" id="SSF46785">
    <property type="entry name" value="Winged helix' DNA-binding domain"/>
    <property type="match status" value="1"/>
</dbReference>
<dbReference type="AlphaFoldDB" id="A0A5J4KHD0"/>
<dbReference type="FunFam" id="1.10.10.10:FF:000019">
    <property type="entry name" value="Crp/Fnr family transcriptional regulator"/>
    <property type="match status" value="1"/>
</dbReference>
<evidence type="ECO:0000256" key="8">
    <source>
        <dbReference type="ARBA" id="ARBA00029868"/>
    </source>
</evidence>
<keyword evidence="14" id="KW-1185">Reference proteome</keyword>
<dbReference type="GO" id="GO:0005829">
    <property type="term" value="C:cytosol"/>
    <property type="evidence" value="ECO:0007669"/>
    <property type="project" value="TreeGrafter"/>
</dbReference>
<evidence type="ECO:0000256" key="5">
    <source>
        <dbReference type="ARBA" id="ARBA00023125"/>
    </source>
</evidence>
<dbReference type="Gene3D" id="1.10.10.10">
    <property type="entry name" value="Winged helix-like DNA-binding domain superfamily/Winged helix DNA-binding domain"/>
    <property type="match status" value="1"/>
</dbReference>
<dbReference type="Gene3D" id="2.60.120.10">
    <property type="entry name" value="Jelly Rolls"/>
    <property type="match status" value="1"/>
</dbReference>
<proteinExistence type="predicted"/>
<dbReference type="PANTHER" id="PTHR24567:SF74">
    <property type="entry name" value="HTH-TYPE TRANSCRIPTIONAL REGULATOR ARCR"/>
    <property type="match status" value="1"/>
</dbReference>
<evidence type="ECO:0000256" key="9">
    <source>
        <dbReference type="ARBA" id="ARBA00033082"/>
    </source>
</evidence>
<evidence type="ECO:0000256" key="4">
    <source>
        <dbReference type="ARBA" id="ARBA00023015"/>
    </source>
</evidence>
<dbReference type="CDD" id="cd00038">
    <property type="entry name" value="CAP_ED"/>
    <property type="match status" value="1"/>
</dbReference>
<keyword evidence="1" id="KW-0678">Repressor</keyword>
<dbReference type="GO" id="GO:0003700">
    <property type="term" value="F:DNA-binding transcription factor activity"/>
    <property type="evidence" value="ECO:0007669"/>
    <property type="project" value="UniProtKB-ARBA"/>
</dbReference>
<dbReference type="SMART" id="SM00100">
    <property type="entry name" value="cNMP"/>
    <property type="match status" value="1"/>
</dbReference>
<dbReference type="Pfam" id="PF13545">
    <property type="entry name" value="HTH_Crp_2"/>
    <property type="match status" value="1"/>
</dbReference>
<feature type="domain" description="Cyclic nucleotide-binding" evidence="11">
    <location>
        <begin position="50"/>
        <end position="159"/>
    </location>
</feature>
<dbReference type="Proteomes" id="UP000326912">
    <property type="component" value="Unassembled WGS sequence"/>
</dbReference>
<keyword evidence="4" id="KW-0805">Transcription regulation</keyword>
<keyword evidence="7" id="KW-0804">Transcription</keyword>
<evidence type="ECO:0000313" key="14">
    <source>
        <dbReference type="Proteomes" id="UP000326912"/>
    </source>
</evidence>
<dbReference type="InterPro" id="IPR036390">
    <property type="entry name" value="WH_DNA-bd_sf"/>
</dbReference>
<comment type="caution">
    <text evidence="13">The sequence shown here is derived from an EMBL/GenBank/DDBJ whole genome shotgun (WGS) entry which is preliminary data.</text>
</comment>
<organism evidence="13 14">
    <name type="scientific">Dictyobacter vulcani</name>
    <dbReference type="NCBI Taxonomy" id="2607529"/>
    <lineage>
        <taxon>Bacteria</taxon>
        <taxon>Bacillati</taxon>
        <taxon>Chloroflexota</taxon>
        <taxon>Ktedonobacteria</taxon>
        <taxon>Ktedonobacterales</taxon>
        <taxon>Dictyobacteraceae</taxon>
        <taxon>Dictyobacter</taxon>
    </lineage>
</organism>
<dbReference type="InterPro" id="IPR018490">
    <property type="entry name" value="cNMP-bd_dom_sf"/>
</dbReference>
<dbReference type="PROSITE" id="PS50042">
    <property type="entry name" value="CNMP_BINDING_3"/>
    <property type="match status" value="1"/>
</dbReference>
<dbReference type="InterPro" id="IPR018488">
    <property type="entry name" value="cNMP-bd_CS"/>
</dbReference>
<evidence type="ECO:0000256" key="10">
    <source>
        <dbReference type="ARBA" id="ARBA00068047"/>
    </source>
</evidence>
<dbReference type="Pfam" id="PF00027">
    <property type="entry name" value="cNMP_binding"/>
    <property type="match status" value="1"/>
</dbReference>
<evidence type="ECO:0000256" key="6">
    <source>
        <dbReference type="ARBA" id="ARBA00023149"/>
    </source>
</evidence>
<evidence type="ECO:0000256" key="3">
    <source>
        <dbReference type="ARBA" id="ARBA00022741"/>
    </source>
</evidence>
<dbReference type="EMBL" id="BKZW01000001">
    <property type="protein sequence ID" value="GER88854.1"/>
    <property type="molecule type" value="Genomic_DNA"/>
</dbReference>
<dbReference type="GO" id="GO:0003677">
    <property type="term" value="F:DNA binding"/>
    <property type="evidence" value="ECO:0007669"/>
    <property type="project" value="UniProtKB-KW"/>
</dbReference>
<name>A0A5J4KHD0_9CHLR</name>
<dbReference type="PRINTS" id="PR00103">
    <property type="entry name" value="CAMPKINASE"/>
</dbReference>
<dbReference type="SUPFAM" id="SSF51206">
    <property type="entry name" value="cAMP-binding domain-like"/>
    <property type="match status" value="1"/>
</dbReference>
<keyword evidence="6" id="KW-0114">cAMP</keyword>
<gene>
    <name evidence="13" type="ORF">KDW_30160</name>
</gene>
<dbReference type="InterPro" id="IPR012318">
    <property type="entry name" value="HTH_CRP"/>
</dbReference>
<dbReference type="FunFam" id="2.60.120.10:FF:000003">
    <property type="entry name" value="Crp/Fnr family transcriptional regulator"/>
    <property type="match status" value="1"/>
</dbReference>
<dbReference type="PROSITE" id="PS51063">
    <property type="entry name" value="HTH_CRP_2"/>
    <property type="match status" value="1"/>
</dbReference>
<evidence type="ECO:0000259" key="11">
    <source>
        <dbReference type="PROSITE" id="PS50042"/>
    </source>
</evidence>
<protein>
    <recommendedName>
        <fullName evidence="10">CRP-like cAMP-activated global transcriptional regulator</fullName>
    </recommendedName>
    <alternativeName>
        <fullName evidence="9">cAMP receptor protein</fullName>
    </alternativeName>
    <alternativeName>
        <fullName evidence="8">cAMP regulatory protein</fullName>
    </alternativeName>
</protein>
<dbReference type="GO" id="GO:0030552">
    <property type="term" value="F:cAMP binding"/>
    <property type="evidence" value="ECO:0007669"/>
    <property type="project" value="UniProtKB-KW"/>
</dbReference>